<dbReference type="PROSITE" id="PS00137">
    <property type="entry name" value="SUBTILASE_HIS"/>
    <property type="match status" value="1"/>
</dbReference>
<keyword evidence="2 5" id="KW-0645">Protease</keyword>
<name>A0A0F7G1K2_9ACTN</name>
<dbReference type="GO" id="GO:0005615">
    <property type="term" value="C:extracellular space"/>
    <property type="evidence" value="ECO:0007669"/>
    <property type="project" value="TreeGrafter"/>
</dbReference>
<sequence length="362" mass="36131">MGVIANADAPGTIEDSYLVLFEDATFSAASASAERLADAYDADIVTTYEHALNGYEIAASEADALALAADPAVREVVQNRVLTSDATQIGPPSWGLDRIDQPSLPLDRTYRYPDSAGAGTTVYIIDTGVRTTHADFGGRASFGYDYWGGTAADGNGHGTHVASIAAGSVHGVAKAADVVAVKVLNDSGSGTTASVVGGIDWVTGNRSGPSVANISLGGGADATLDQAVRASVASGITYTVSAGGSNSSAGNFSPARVAEAITVAATQSNDARASSSNWGPAVDIFAPGTSITAAWNTSDTATNTISGTSMAAPHVAGAAALHLADHPGATPAQVWAALDAASATGEVTLPGTGSPNKLLQVP</sequence>
<dbReference type="InterPro" id="IPR050131">
    <property type="entry name" value="Peptidase_S8_subtilisin-like"/>
</dbReference>
<evidence type="ECO:0000256" key="6">
    <source>
        <dbReference type="RuleBase" id="RU003355"/>
    </source>
</evidence>
<dbReference type="FunFam" id="3.40.50.200:FF:000014">
    <property type="entry name" value="Proteinase K"/>
    <property type="match status" value="1"/>
</dbReference>
<feature type="domain" description="Peptidase S8/S53" evidence="7">
    <location>
        <begin position="117"/>
        <end position="339"/>
    </location>
</feature>
<evidence type="ECO:0000313" key="9">
    <source>
        <dbReference type="EMBL" id="AKG46375.1"/>
    </source>
</evidence>
<protein>
    <submittedName>
        <fullName evidence="9">Peptidase S8 and S53 subtilisin kexin sedolisin</fullName>
    </submittedName>
</protein>
<dbReference type="STRING" id="408015.SXIM_49910"/>
<dbReference type="PANTHER" id="PTHR43806">
    <property type="entry name" value="PEPTIDASE S8"/>
    <property type="match status" value="1"/>
</dbReference>
<reference evidence="9" key="1">
    <citation type="submission" date="2019-08" db="EMBL/GenBank/DDBJ databases">
        <title>Complete genome sequence of a mangrove-derived Streptomyces xiamenensis.</title>
        <authorList>
            <person name="Xu J."/>
        </authorList>
    </citation>
    <scope>NUCLEOTIDE SEQUENCE</scope>
    <source>
        <strain evidence="9">318</strain>
    </source>
</reference>
<dbReference type="PROSITE" id="PS00138">
    <property type="entry name" value="SUBTILASE_SER"/>
    <property type="match status" value="1"/>
</dbReference>
<evidence type="ECO:0000256" key="1">
    <source>
        <dbReference type="ARBA" id="ARBA00011073"/>
    </source>
</evidence>
<gene>
    <name evidence="9" type="ORF">SXIM_49910</name>
</gene>
<dbReference type="InterPro" id="IPR037045">
    <property type="entry name" value="S8pro/Inhibitor_I9_sf"/>
</dbReference>
<dbReference type="Gene3D" id="3.40.50.200">
    <property type="entry name" value="Peptidase S8/S53 domain"/>
    <property type="match status" value="1"/>
</dbReference>
<dbReference type="InterPro" id="IPR036852">
    <property type="entry name" value="Peptidase_S8/S53_dom_sf"/>
</dbReference>
<dbReference type="InterPro" id="IPR023828">
    <property type="entry name" value="Peptidase_S8_Ser-AS"/>
</dbReference>
<dbReference type="HOGENOM" id="CLU_011263_1_7_11"/>
<evidence type="ECO:0000259" key="8">
    <source>
        <dbReference type="Pfam" id="PF05922"/>
    </source>
</evidence>
<keyword evidence="3 5" id="KW-0378">Hydrolase</keyword>
<feature type="domain" description="Inhibitor I9" evidence="8">
    <location>
        <begin position="34"/>
        <end position="82"/>
    </location>
</feature>
<dbReference type="PRINTS" id="PR00723">
    <property type="entry name" value="SUBTILISIN"/>
</dbReference>
<evidence type="ECO:0000256" key="4">
    <source>
        <dbReference type="ARBA" id="ARBA00022825"/>
    </source>
</evidence>
<dbReference type="EMBL" id="CP009922">
    <property type="protein sequence ID" value="AKG46375.1"/>
    <property type="molecule type" value="Genomic_DNA"/>
</dbReference>
<dbReference type="Pfam" id="PF05922">
    <property type="entry name" value="Inhibitor_I9"/>
    <property type="match status" value="1"/>
</dbReference>
<evidence type="ECO:0000313" key="10">
    <source>
        <dbReference type="Proteomes" id="UP000034034"/>
    </source>
</evidence>
<dbReference type="InterPro" id="IPR023827">
    <property type="entry name" value="Peptidase_S8_Asp-AS"/>
</dbReference>
<evidence type="ECO:0000256" key="5">
    <source>
        <dbReference type="PROSITE-ProRule" id="PRU01240"/>
    </source>
</evidence>
<dbReference type="Gene3D" id="3.30.70.80">
    <property type="entry name" value="Peptidase S8 propeptide/proteinase inhibitor I9"/>
    <property type="match status" value="1"/>
</dbReference>
<dbReference type="SUPFAM" id="SSF52743">
    <property type="entry name" value="Subtilisin-like"/>
    <property type="match status" value="1"/>
</dbReference>
<dbReference type="Pfam" id="PF00082">
    <property type="entry name" value="Peptidase_S8"/>
    <property type="match status" value="1"/>
</dbReference>
<feature type="active site" description="Charge relay system" evidence="5">
    <location>
        <position position="126"/>
    </location>
</feature>
<dbReference type="PATRIC" id="fig|408015.6.peg.5057"/>
<dbReference type="InterPro" id="IPR000209">
    <property type="entry name" value="Peptidase_S8/S53_dom"/>
</dbReference>
<dbReference type="GO" id="GO:0004252">
    <property type="term" value="F:serine-type endopeptidase activity"/>
    <property type="evidence" value="ECO:0007669"/>
    <property type="project" value="UniProtKB-UniRule"/>
</dbReference>
<organism evidence="9 10">
    <name type="scientific">Streptomyces xiamenensis</name>
    <dbReference type="NCBI Taxonomy" id="408015"/>
    <lineage>
        <taxon>Bacteria</taxon>
        <taxon>Bacillati</taxon>
        <taxon>Actinomycetota</taxon>
        <taxon>Actinomycetes</taxon>
        <taxon>Kitasatosporales</taxon>
        <taxon>Streptomycetaceae</taxon>
        <taxon>Streptomyces</taxon>
    </lineage>
</organism>
<accession>A0A0F7G1K2</accession>
<dbReference type="CDD" id="cd04077">
    <property type="entry name" value="Peptidases_S8_PCSK9_ProteinaseK_like"/>
    <property type="match status" value="1"/>
</dbReference>
<evidence type="ECO:0000256" key="3">
    <source>
        <dbReference type="ARBA" id="ARBA00022801"/>
    </source>
</evidence>
<dbReference type="SUPFAM" id="SSF54897">
    <property type="entry name" value="Protease propeptides/inhibitors"/>
    <property type="match status" value="1"/>
</dbReference>
<dbReference type="InterPro" id="IPR022398">
    <property type="entry name" value="Peptidase_S8_His-AS"/>
</dbReference>
<dbReference type="AlphaFoldDB" id="A0A0F7G1K2"/>
<keyword evidence="10" id="KW-1185">Reference proteome</keyword>
<evidence type="ECO:0000256" key="2">
    <source>
        <dbReference type="ARBA" id="ARBA00022670"/>
    </source>
</evidence>
<evidence type="ECO:0000259" key="7">
    <source>
        <dbReference type="Pfam" id="PF00082"/>
    </source>
</evidence>
<dbReference type="Proteomes" id="UP000034034">
    <property type="component" value="Chromosome"/>
</dbReference>
<dbReference type="PROSITE" id="PS51892">
    <property type="entry name" value="SUBTILASE"/>
    <property type="match status" value="1"/>
</dbReference>
<keyword evidence="4 5" id="KW-0720">Serine protease</keyword>
<feature type="active site" description="Charge relay system" evidence="5">
    <location>
        <position position="157"/>
    </location>
</feature>
<dbReference type="GO" id="GO:0006508">
    <property type="term" value="P:proteolysis"/>
    <property type="evidence" value="ECO:0007669"/>
    <property type="project" value="UniProtKB-KW"/>
</dbReference>
<proteinExistence type="inferred from homology"/>
<dbReference type="InterPro" id="IPR015500">
    <property type="entry name" value="Peptidase_S8_subtilisin-rel"/>
</dbReference>
<dbReference type="InterPro" id="IPR034193">
    <property type="entry name" value="PCSK9_ProteinaseK-like"/>
</dbReference>
<feature type="active site" description="Charge relay system" evidence="5">
    <location>
        <position position="309"/>
    </location>
</feature>
<dbReference type="KEGG" id="sxi:SXIM_49910"/>
<dbReference type="InterPro" id="IPR010259">
    <property type="entry name" value="S8pro/Inhibitor_I9"/>
</dbReference>
<comment type="similarity">
    <text evidence="1 5 6">Belongs to the peptidase S8 family.</text>
</comment>
<dbReference type="PANTHER" id="PTHR43806:SF11">
    <property type="entry name" value="CEREVISIN-RELATED"/>
    <property type="match status" value="1"/>
</dbReference>
<dbReference type="PROSITE" id="PS00136">
    <property type="entry name" value="SUBTILASE_ASP"/>
    <property type="match status" value="1"/>
</dbReference>